<feature type="region of interest" description="Disordered" evidence="1">
    <location>
        <begin position="292"/>
        <end position="339"/>
    </location>
</feature>
<name>A0A9P6CIP0_9AGAR</name>
<evidence type="ECO:0000256" key="1">
    <source>
        <dbReference type="SAM" id="MobiDB-lite"/>
    </source>
</evidence>
<feature type="compositionally biased region" description="Low complexity" evidence="1">
    <location>
        <begin position="307"/>
        <end position="326"/>
    </location>
</feature>
<keyword evidence="5" id="KW-1185">Reference proteome</keyword>
<keyword evidence="3" id="KW-0732">Signal</keyword>
<feature type="transmembrane region" description="Helical" evidence="2">
    <location>
        <begin position="265"/>
        <end position="285"/>
    </location>
</feature>
<organism evidence="4 5">
    <name type="scientific">Collybia nuda</name>
    <dbReference type="NCBI Taxonomy" id="64659"/>
    <lineage>
        <taxon>Eukaryota</taxon>
        <taxon>Fungi</taxon>
        <taxon>Dikarya</taxon>
        <taxon>Basidiomycota</taxon>
        <taxon>Agaricomycotina</taxon>
        <taxon>Agaricomycetes</taxon>
        <taxon>Agaricomycetidae</taxon>
        <taxon>Agaricales</taxon>
        <taxon>Tricholomatineae</taxon>
        <taxon>Clitocybaceae</taxon>
        <taxon>Collybia</taxon>
    </lineage>
</organism>
<reference evidence="4" key="1">
    <citation type="submission" date="2020-11" db="EMBL/GenBank/DDBJ databases">
        <authorList>
            <consortium name="DOE Joint Genome Institute"/>
            <person name="Ahrendt S."/>
            <person name="Riley R."/>
            <person name="Andreopoulos W."/>
            <person name="Labutti K."/>
            <person name="Pangilinan J."/>
            <person name="Ruiz-Duenas F.J."/>
            <person name="Barrasa J.M."/>
            <person name="Sanchez-Garcia M."/>
            <person name="Camarero S."/>
            <person name="Miyauchi S."/>
            <person name="Serrano A."/>
            <person name="Linde D."/>
            <person name="Babiker R."/>
            <person name="Drula E."/>
            <person name="Ayuso-Fernandez I."/>
            <person name="Pacheco R."/>
            <person name="Padilla G."/>
            <person name="Ferreira P."/>
            <person name="Barriuso J."/>
            <person name="Kellner H."/>
            <person name="Castanera R."/>
            <person name="Alfaro M."/>
            <person name="Ramirez L."/>
            <person name="Pisabarro A.G."/>
            <person name="Kuo A."/>
            <person name="Tritt A."/>
            <person name="Lipzen A."/>
            <person name="He G."/>
            <person name="Yan M."/>
            <person name="Ng V."/>
            <person name="Cullen D."/>
            <person name="Martin F."/>
            <person name="Rosso M.-N."/>
            <person name="Henrissat B."/>
            <person name="Hibbett D."/>
            <person name="Martinez A.T."/>
            <person name="Grigoriev I.V."/>
        </authorList>
    </citation>
    <scope>NUCLEOTIDE SEQUENCE</scope>
    <source>
        <strain evidence="4">CBS 247.69</strain>
    </source>
</reference>
<feature type="chain" id="PRO_5040206772" description="Thioredoxin-like fold domain-containing protein" evidence="3">
    <location>
        <begin position="20"/>
        <end position="339"/>
    </location>
</feature>
<evidence type="ECO:0008006" key="6">
    <source>
        <dbReference type="Google" id="ProtNLM"/>
    </source>
</evidence>
<protein>
    <recommendedName>
        <fullName evidence="6">Thioredoxin-like fold domain-containing protein</fullName>
    </recommendedName>
</protein>
<keyword evidence="2" id="KW-0812">Transmembrane</keyword>
<dbReference type="EMBL" id="MU150276">
    <property type="protein sequence ID" value="KAF9462069.1"/>
    <property type="molecule type" value="Genomic_DNA"/>
</dbReference>
<feature type="signal peptide" evidence="3">
    <location>
        <begin position="1"/>
        <end position="19"/>
    </location>
</feature>
<dbReference type="OrthoDB" id="2502001at2759"/>
<feature type="region of interest" description="Disordered" evidence="1">
    <location>
        <begin position="26"/>
        <end position="54"/>
    </location>
</feature>
<evidence type="ECO:0000313" key="4">
    <source>
        <dbReference type="EMBL" id="KAF9462069.1"/>
    </source>
</evidence>
<feature type="compositionally biased region" description="Basic residues" evidence="1">
    <location>
        <begin position="330"/>
        <end position="339"/>
    </location>
</feature>
<keyword evidence="2" id="KW-1133">Transmembrane helix</keyword>
<evidence type="ECO:0000256" key="3">
    <source>
        <dbReference type="SAM" id="SignalP"/>
    </source>
</evidence>
<keyword evidence="2" id="KW-0472">Membrane</keyword>
<accession>A0A9P6CIP0</accession>
<comment type="caution">
    <text evidence="4">The sequence shown here is derived from an EMBL/GenBank/DDBJ whole genome shotgun (WGS) entry which is preliminary data.</text>
</comment>
<evidence type="ECO:0000256" key="2">
    <source>
        <dbReference type="SAM" id="Phobius"/>
    </source>
</evidence>
<proteinExistence type="predicted"/>
<dbReference type="AlphaFoldDB" id="A0A9P6CIP0"/>
<gene>
    <name evidence="4" type="ORF">BDZ94DRAFT_1290529</name>
</gene>
<sequence length="339" mass="37699">MKLLAASWGILAFTAFTNAQYFSEGWTPGQPTTEGAPEPVPTFVPPQKPVPRSPPSLSDLAGLFDLKNILSTAPAVSFFSRLGINITERLEVAAEGAKIWDERVPLITDNNYQDLIVNEPLTKQEEKDRTWIIIISVSAGKQDGISKFMDDVFDAAYNETLIAGDLPNIRWGRIDYFNVTAVTTKWAIWQAPYLVILKDRGQTLRFYRPHQLRLREGVMRDFLATEGWETTSPWKTAYAPGGDREFIMDFLAVWMTKVYNTFILIPRWLLFVLSGSAASVVINILHRSSAPKTPRQAAANQRAPTGPSSTQVPVSSEQVSSAVASPTQAGKRKRAKAKK</sequence>
<evidence type="ECO:0000313" key="5">
    <source>
        <dbReference type="Proteomes" id="UP000807353"/>
    </source>
</evidence>
<dbReference type="Proteomes" id="UP000807353">
    <property type="component" value="Unassembled WGS sequence"/>
</dbReference>
<feature type="compositionally biased region" description="Pro residues" evidence="1">
    <location>
        <begin position="38"/>
        <end position="54"/>
    </location>
</feature>